<sequence>MLNNMSVTLKAILAFTVLTVIGLVLNIVIYLQAVEAEHAVANYGELQTSIIEIGELESLIDDQAVGLKNFLLTGNRDWVERVEAKRADTEALAARIEPLLAHLDVADNVGDAMTEWRQWYEDFVLRQITLMRDPMTVDLAKAIEAAGNGEAAFRAIKADIKTSLAELAERQNVLAIAQNGALSMVETVAIISAAISALCAVLFGIFNHLSVVRPLGNLAKVTQDLSEGHTDVTITEVKRADEIGRMHNALSVFRASLVRARELESAAAEERETANRQRREAMLRLADEFEASVLSLSGEISAASQQLEETAGLLQEVSSSTSEQSLTVSSAAEQATNNVQTVASATEELSASTRDISAQIEASSKVARTAADEVERSSQAVDGLNAVVRRIGDVTKLITDIASQTNLLALNATIEAARAGEAGKGFAVVAAEVKALAEQTAKATEEINRQIGDIRSAADISIEATRSIAEMVRDIAERSDDIATSTEQQNAATTEIAQNITEAASGTQEVSASISKVSESAMRTGDASNELRKSVGDLDQRLGSLRGAMNQFLENVRAA</sequence>
<feature type="domain" description="HAMP" evidence="6">
    <location>
        <begin position="209"/>
        <end position="262"/>
    </location>
</feature>
<evidence type="ECO:0000313" key="7">
    <source>
        <dbReference type="EMBL" id="SCZ29534.1"/>
    </source>
</evidence>
<dbReference type="Pfam" id="PF00015">
    <property type="entry name" value="MCPsignal"/>
    <property type="match status" value="1"/>
</dbReference>
<dbReference type="InterPro" id="IPR004089">
    <property type="entry name" value="MCPsignal_dom"/>
</dbReference>
<evidence type="ECO:0000256" key="4">
    <source>
        <dbReference type="SAM" id="Phobius"/>
    </source>
</evidence>
<dbReference type="CDD" id="cd06225">
    <property type="entry name" value="HAMP"/>
    <property type="match status" value="1"/>
</dbReference>
<dbReference type="OrthoDB" id="8482111at2"/>
<dbReference type="SMART" id="SM00304">
    <property type="entry name" value="HAMP"/>
    <property type="match status" value="1"/>
</dbReference>
<gene>
    <name evidence="7" type="ORF">SAMN03080610_01140</name>
</gene>
<dbReference type="GO" id="GO:0016020">
    <property type="term" value="C:membrane"/>
    <property type="evidence" value="ECO:0007669"/>
    <property type="project" value="InterPro"/>
</dbReference>
<dbReference type="Gene3D" id="1.10.287.950">
    <property type="entry name" value="Methyl-accepting chemotaxis protein"/>
    <property type="match status" value="1"/>
</dbReference>
<dbReference type="SUPFAM" id="SSF58104">
    <property type="entry name" value="Methyl-accepting chemotaxis protein (MCP) signaling domain"/>
    <property type="match status" value="1"/>
</dbReference>
<comment type="similarity">
    <text evidence="2">Belongs to the methyl-accepting chemotaxis (MCP) protein family.</text>
</comment>
<evidence type="ECO:0000256" key="1">
    <source>
        <dbReference type="ARBA" id="ARBA00023224"/>
    </source>
</evidence>
<dbReference type="PANTHER" id="PTHR32089">
    <property type="entry name" value="METHYL-ACCEPTING CHEMOTAXIS PROTEIN MCPB"/>
    <property type="match status" value="1"/>
</dbReference>
<evidence type="ECO:0000256" key="2">
    <source>
        <dbReference type="ARBA" id="ARBA00029447"/>
    </source>
</evidence>
<dbReference type="STRING" id="1120955.SAMN03080610_01140"/>
<keyword evidence="4" id="KW-0812">Transmembrane</keyword>
<name>A0A1G5MXD8_AFIMA</name>
<keyword evidence="4" id="KW-0472">Membrane</keyword>
<dbReference type="InterPro" id="IPR007891">
    <property type="entry name" value="CHASE3"/>
</dbReference>
<keyword evidence="8" id="KW-1185">Reference proteome</keyword>
<dbReference type="PROSITE" id="PS50111">
    <property type="entry name" value="CHEMOTAXIS_TRANSDUC_2"/>
    <property type="match status" value="1"/>
</dbReference>
<proteinExistence type="inferred from homology"/>
<keyword evidence="1 3" id="KW-0807">Transducer</keyword>
<keyword evidence="4" id="KW-1133">Transmembrane helix</keyword>
<dbReference type="InterPro" id="IPR004090">
    <property type="entry name" value="Chemotax_Me-accpt_rcpt"/>
</dbReference>
<dbReference type="GO" id="GO:0004888">
    <property type="term" value="F:transmembrane signaling receptor activity"/>
    <property type="evidence" value="ECO:0007669"/>
    <property type="project" value="InterPro"/>
</dbReference>
<dbReference type="Pfam" id="PF00672">
    <property type="entry name" value="HAMP"/>
    <property type="match status" value="1"/>
</dbReference>
<evidence type="ECO:0000256" key="3">
    <source>
        <dbReference type="PROSITE-ProRule" id="PRU00284"/>
    </source>
</evidence>
<evidence type="ECO:0000259" key="5">
    <source>
        <dbReference type="PROSITE" id="PS50111"/>
    </source>
</evidence>
<dbReference type="SMART" id="SM00283">
    <property type="entry name" value="MA"/>
    <property type="match status" value="1"/>
</dbReference>
<dbReference type="PRINTS" id="PR00260">
    <property type="entry name" value="CHEMTRNSDUCR"/>
</dbReference>
<organism evidence="7 8">
    <name type="scientific">Afifella marina DSM 2698</name>
    <dbReference type="NCBI Taxonomy" id="1120955"/>
    <lineage>
        <taxon>Bacteria</taxon>
        <taxon>Pseudomonadati</taxon>
        <taxon>Pseudomonadota</taxon>
        <taxon>Alphaproteobacteria</taxon>
        <taxon>Hyphomicrobiales</taxon>
        <taxon>Afifellaceae</taxon>
        <taxon>Afifella</taxon>
    </lineage>
</organism>
<dbReference type="EMBL" id="FMVW01000002">
    <property type="protein sequence ID" value="SCZ29534.1"/>
    <property type="molecule type" value="Genomic_DNA"/>
</dbReference>
<dbReference type="Pfam" id="PF05227">
    <property type="entry name" value="CHASE3"/>
    <property type="match status" value="1"/>
</dbReference>
<feature type="transmembrane region" description="Helical" evidence="4">
    <location>
        <begin position="12"/>
        <end position="31"/>
    </location>
</feature>
<dbReference type="GO" id="GO:0006935">
    <property type="term" value="P:chemotaxis"/>
    <property type="evidence" value="ECO:0007669"/>
    <property type="project" value="InterPro"/>
</dbReference>
<evidence type="ECO:0000313" key="8">
    <source>
        <dbReference type="Proteomes" id="UP000199347"/>
    </source>
</evidence>
<dbReference type="PANTHER" id="PTHR32089:SF112">
    <property type="entry name" value="LYSOZYME-LIKE PROTEIN-RELATED"/>
    <property type="match status" value="1"/>
</dbReference>
<dbReference type="PROSITE" id="PS50885">
    <property type="entry name" value="HAMP"/>
    <property type="match status" value="1"/>
</dbReference>
<dbReference type="InterPro" id="IPR003660">
    <property type="entry name" value="HAMP_dom"/>
</dbReference>
<dbReference type="Gene3D" id="6.10.340.10">
    <property type="match status" value="1"/>
</dbReference>
<protein>
    <submittedName>
        <fullName evidence="7">Methyl-accepting chemotaxis protein</fullName>
    </submittedName>
</protein>
<reference evidence="7 8" key="1">
    <citation type="submission" date="2016-10" db="EMBL/GenBank/DDBJ databases">
        <authorList>
            <person name="de Groot N.N."/>
        </authorList>
    </citation>
    <scope>NUCLEOTIDE SEQUENCE [LARGE SCALE GENOMIC DNA]</scope>
    <source>
        <strain evidence="7 8">DSM 2698</strain>
    </source>
</reference>
<dbReference type="Proteomes" id="UP000199347">
    <property type="component" value="Unassembled WGS sequence"/>
</dbReference>
<dbReference type="AlphaFoldDB" id="A0A1G5MXD8"/>
<dbReference type="RefSeq" id="WP_139163701.1">
    <property type="nucleotide sequence ID" value="NZ_NRSE01000001.1"/>
</dbReference>
<feature type="domain" description="Methyl-accepting transducer" evidence="5">
    <location>
        <begin position="285"/>
        <end position="525"/>
    </location>
</feature>
<evidence type="ECO:0000259" key="6">
    <source>
        <dbReference type="PROSITE" id="PS50885"/>
    </source>
</evidence>
<accession>A0A1G5MXD8</accession>
<dbReference type="GO" id="GO:0007165">
    <property type="term" value="P:signal transduction"/>
    <property type="evidence" value="ECO:0007669"/>
    <property type="project" value="UniProtKB-KW"/>
</dbReference>